<dbReference type="Pfam" id="PF00849">
    <property type="entry name" value="PseudoU_synth_2"/>
    <property type="match status" value="1"/>
</dbReference>
<evidence type="ECO:0000313" key="8">
    <source>
        <dbReference type="EMBL" id="MEE3928442.1"/>
    </source>
</evidence>
<evidence type="ECO:0000256" key="1">
    <source>
        <dbReference type="ARBA" id="ARBA00000073"/>
    </source>
</evidence>
<keyword evidence="3 8" id="KW-0413">Isomerase</keyword>
<organism evidence="8 9">
    <name type="scientific">Mycoplasmopsis ciconiae</name>
    <dbReference type="NCBI Taxonomy" id="561067"/>
    <lineage>
        <taxon>Bacteria</taxon>
        <taxon>Bacillati</taxon>
        <taxon>Mycoplasmatota</taxon>
        <taxon>Mycoplasmoidales</taxon>
        <taxon>Metamycoplasmataceae</taxon>
        <taxon>Mycoplasmopsis</taxon>
    </lineage>
</organism>
<dbReference type="InterPro" id="IPR020103">
    <property type="entry name" value="PsdUridine_synth_cat_dom_sf"/>
</dbReference>
<name>A0ABU7MLN5_9BACT</name>
<keyword evidence="6" id="KW-0694">RNA-binding</keyword>
<dbReference type="InterPro" id="IPR050188">
    <property type="entry name" value="RluA_PseudoU_synthase"/>
</dbReference>
<dbReference type="InterPro" id="IPR006145">
    <property type="entry name" value="PsdUridine_synth_RsuA/RluA"/>
</dbReference>
<accession>A0ABU7MLN5</accession>
<evidence type="ECO:0000256" key="6">
    <source>
        <dbReference type="PROSITE-ProRule" id="PRU00182"/>
    </source>
</evidence>
<feature type="domain" description="Pseudouridine synthase RsuA/RluA-like" evidence="7">
    <location>
        <begin position="94"/>
        <end position="234"/>
    </location>
</feature>
<dbReference type="SUPFAM" id="SSF55120">
    <property type="entry name" value="Pseudouridine synthase"/>
    <property type="match status" value="1"/>
</dbReference>
<dbReference type="Gene3D" id="3.30.2350.10">
    <property type="entry name" value="Pseudouridine synthase"/>
    <property type="match status" value="1"/>
</dbReference>
<sequence>MNLIKIKATKNDQNRTLFKVLSKYFSNVPISRLEKLFRKKDIKVNGNRKIDKSYLVVENDLIEIYGLENVTDHQKENEFKTSEVKFSPIYEDDNILIINKPINVAMHSEEDCLDFQVLKYLKFNKSDSFIPSHLGRLDKETSGLVVYAKNFETLKTFKENPDLIQKTYWFKSDFEGPNTLVKGYIYKNEDKKKMSYSPTQKPNSQYFETNLFIENRKKFATITTGRKHQIRLSLTAIGKPIYGDRKYGGKKADRLMLHAYILKFNKLPKKLSYLSNKEFIANVKW</sequence>
<evidence type="ECO:0000256" key="5">
    <source>
        <dbReference type="ARBA" id="ARBA00033164"/>
    </source>
</evidence>
<comment type="similarity">
    <text evidence="2">Belongs to the pseudouridine synthase RluA family.</text>
</comment>
<dbReference type="CDD" id="cd02869">
    <property type="entry name" value="PseudoU_synth_RluA_like"/>
    <property type="match status" value="1"/>
</dbReference>
<evidence type="ECO:0000256" key="2">
    <source>
        <dbReference type="ARBA" id="ARBA00010876"/>
    </source>
</evidence>
<dbReference type="PANTHER" id="PTHR21600">
    <property type="entry name" value="MITOCHONDRIAL RNA PSEUDOURIDINE SYNTHASE"/>
    <property type="match status" value="1"/>
</dbReference>
<evidence type="ECO:0000256" key="4">
    <source>
        <dbReference type="ARBA" id="ARBA00031870"/>
    </source>
</evidence>
<dbReference type="GO" id="GO:0016853">
    <property type="term" value="F:isomerase activity"/>
    <property type="evidence" value="ECO:0007669"/>
    <property type="project" value="UniProtKB-KW"/>
</dbReference>
<proteinExistence type="inferred from homology"/>
<evidence type="ECO:0000259" key="7">
    <source>
        <dbReference type="Pfam" id="PF00849"/>
    </source>
</evidence>
<dbReference type="CDD" id="cd00165">
    <property type="entry name" value="S4"/>
    <property type="match status" value="1"/>
</dbReference>
<evidence type="ECO:0000256" key="3">
    <source>
        <dbReference type="ARBA" id="ARBA00023235"/>
    </source>
</evidence>
<protein>
    <recommendedName>
        <fullName evidence="4">RNA pseudouridylate synthase</fullName>
    </recommendedName>
    <alternativeName>
        <fullName evidence="5">RNA-uridine isomerase</fullName>
    </alternativeName>
</protein>
<dbReference type="RefSeq" id="WP_330500854.1">
    <property type="nucleotide sequence ID" value="NZ_JAZDWZ010000007.1"/>
</dbReference>
<dbReference type="EMBL" id="JAZDWZ010000007">
    <property type="protein sequence ID" value="MEE3928442.1"/>
    <property type="molecule type" value="Genomic_DNA"/>
</dbReference>
<comment type="catalytic activity">
    <reaction evidence="1">
        <text>a uridine in RNA = a pseudouridine in RNA</text>
        <dbReference type="Rhea" id="RHEA:48348"/>
        <dbReference type="Rhea" id="RHEA-COMP:12068"/>
        <dbReference type="Rhea" id="RHEA-COMP:12069"/>
        <dbReference type="ChEBI" id="CHEBI:65314"/>
        <dbReference type="ChEBI" id="CHEBI:65315"/>
    </reaction>
</comment>
<reference evidence="8" key="1">
    <citation type="submission" date="2024-01" db="EMBL/GenBank/DDBJ databases">
        <title>Genome sequence of Mycoplasma ciconiae type strain DSM 25251.</title>
        <authorList>
            <person name="Spergser J."/>
        </authorList>
    </citation>
    <scope>NUCLEOTIDE SEQUENCE [LARGE SCALE GENOMIC DNA]</scope>
    <source>
        <strain evidence="8">DSM 25251</strain>
    </source>
</reference>
<comment type="caution">
    <text evidence="8">The sequence shown here is derived from an EMBL/GenBank/DDBJ whole genome shotgun (WGS) entry which is preliminary data.</text>
</comment>
<dbReference type="PROSITE" id="PS50889">
    <property type="entry name" value="S4"/>
    <property type="match status" value="1"/>
</dbReference>
<dbReference type="Proteomes" id="UP001344817">
    <property type="component" value="Unassembled WGS sequence"/>
</dbReference>
<dbReference type="PANTHER" id="PTHR21600:SF83">
    <property type="entry name" value="PSEUDOURIDYLATE SYNTHASE RPUSD4, MITOCHONDRIAL"/>
    <property type="match status" value="1"/>
</dbReference>
<gene>
    <name evidence="8" type="ORF">V2E24_02520</name>
</gene>
<keyword evidence="9" id="KW-1185">Reference proteome</keyword>
<evidence type="ECO:0000313" key="9">
    <source>
        <dbReference type="Proteomes" id="UP001344817"/>
    </source>
</evidence>